<accession>A0A9W6YAC3</accession>
<proteinExistence type="predicted"/>
<comment type="caution">
    <text evidence="1">The sequence shown here is derived from an EMBL/GenBank/DDBJ whole genome shotgun (WGS) entry which is preliminary data.</text>
</comment>
<protein>
    <submittedName>
        <fullName evidence="1">Unnamed protein product</fullName>
    </submittedName>
</protein>
<name>A0A9W6YAC3_9STRA</name>
<dbReference type="Gene3D" id="1.25.40.20">
    <property type="entry name" value="Ankyrin repeat-containing domain"/>
    <property type="match status" value="1"/>
</dbReference>
<evidence type="ECO:0000313" key="2">
    <source>
        <dbReference type="Proteomes" id="UP001165121"/>
    </source>
</evidence>
<dbReference type="Proteomes" id="UP001165121">
    <property type="component" value="Unassembled WGS sequence"/>
</dbReference>
<organism evidence="1 2">
    <name type="scientific">Phytophthora fragariaefolia</name>
    <dbReference type="NCBI Taxonomy" id="1490495"/>
    <lineage>
        <taxon>Eukaryota</taxon>
        <taxon>Sar</taxon>
        <taxon>Stramenopiles</taxon>
        <taxon>Oomycota</taxon>
        <taxon>Peronosporomycetes</taxon>
        <taxon>Peronosporales</taxon>
        <taxon>Peronosporaceae</taxon>
        <taxon>Phytophthora</taxon>
    </lineage>
</organism>
<dbReference type="SUPFAM" id="SSF48403">
    <property type="entry name" value="Ankyrin repeat"/>
    <property type="match status" value="1"/>
</dbReference>
<dbReference type="PANTHER" id="PTHR46586">
    <property type="entry name" value="ANKYRIN REPEAT-CONTAINING PROTEIN"/>
    <property type="match status" value="1"/>
</dbReference>
<sequence>MALTSVCIVCRSHPSVAALRHVMLNIDAFLDPSSEWTIPDACRFGSVRLLDRIEFRAKVNGDSTIKCVRSQRGFQNGVMKAMECGHLEVVQWLVAKFPDGKVPSNAVATSAKNGHLAVLRWLFDHHDHVYWGGDEMYCAVAHNHLKVAKFLHAYTSPPSDEMFLIDEAAQHGDLEMMQWLHRERGDQLSYEGVMRAVDHGLLDTVKWMQDTFPGSVVIKDVRMDNAAANGHLDMVKWLQNQHAWCTKQAMNRAAGNGHLDVVKFLDESRSEGCTTDAMDLAAGSGHLGVVKWLHNNRSEGCTQFAMDLAAKNGFLGMMKWLHAHRSEGCTQAAMMDAVSNGHFEVCSWLRETYPGKFDLAL</sequence>
<dbReference type="InterPro" id="IPR036770">
    <property type="entry name" value="Ankyrin_rpt-contain_sf"/>
</dbReference>
<evidence type="ECO:0000313" key="1">
    <source>
        <dbReference type="EMBL" id="GMF57522.1"/>
    </source>
</evidence>
<gene>
    <name evidence="1" type="ORF">Pfra01_002455600</name>
</gene>
<dbReference type="EMBL" id="BSXT01004365">
    <property type="protein sequence ID" value="GMF57522.1"/>
    <property type="molecule type" value="Genomic_DNA"/>
</dbReference>
<dbReference type="InterPro" id="IPR052050">
    <property type="entry name" value="SecEffector_AnkRepeat"/>
</dbReference>
<keyword evidence="2" id="KW-1185">Reference proteome</keyword>
<dbReference type="OrthoDB" id="116689at2759"/>
<dbReference type="AlphaFoldDB" id="A0A9W6YAC3"/>
<reference evidence="1" key="1">
    <citation type="submission" date="2023-04" db="EMBL/GenBank/DDBJ databases">
        <title>Phytophthora fragariaefolia NBRC 109709.</title>
        <authorList>
            <person name="Ichikawa N."/>
            <person name="Sato H."/>
            <person name="Tonouchi N."/>
        </authorList>
    </citation>
    <scope>NUCLEOTIDE SEQUENCE</scope>
    <source>
        <strain evidence="1">NBRC 109709</strain>
    </source>
</reference>
<dbReference type="Pfam" id="PF12796">
    <property type="entry name" value="Ank_2"/>
    <property type="match status" value="1"/>
</dbReference>
<dbReference type="PANTHER" id="PTHR46586:SF3">
    <property type="entry name" value="ANKYRIN REPEAT-CONTAINING PROTEIN"/>
    <property type="match status" value="1"/>
</dbReference>
<dbReference type="InterPro" id="IPR002110">
    <property type="entry name" value="Ankyrin_rpt"/>
</dbReference>